<reference evidence="2 3" key="1">
    <citation type="submission" date="2016-09" db="EMBL/GenBank/DDBJ databases">
        <title>Alteromonas lipolytica, a new species isolated from sea water.</title>
        <authorList>
            <person name="Wu Y.-H."/>
            <person name="Cheng H."/>
            <person name="Xu X.-W."/>
        </authorList>
    </citation>
    <scope>NUCLEOTIDE SEQUENCE [LARGE SCALE GENOMIC DNA]</scope>
    <source>
        <strain evidence="2 3">JW12</strain>
    </source>
</reference>
<keyword evidence="1" id="KW-0732">Signal</keyword>
<dbReference type="RefSeq" id="WP_070176188.1">
    <property type="nucleotide sequence ID" value="NZ_BMJR01000001.1"/>
</dbReference>
<proteinExistence type="predicted"/>
<gene>
    <name evidence="2" type="ORF">BFC17_17200</name>
</gene>
<name>A0A1E8FH69_9ALTE</name>
<evidence type="ECO:0000313" key="3">
    <source>
        <dbReference type="Proteomes" id="UP000176037"/>
    </source>
</evidence>
<protein>
    <submittedName>
        <fullName evidence="2">Uncharacterized protein</fullName>
    </submittedName>
</protein>
<evidence type="ECO:0000313" key="2">
    <source>
        <dbReference type="EMBL" id="OFI35269.1"/>
    </source>
</evidence>
<organism evidence="2 3">
    <name type="scientific">Alteromonas lipolytica</name>
    <dbReference type="NCBI Taxonomy" id="1856405"/>
    <lineage>
        <taxon>Bacteria</taxon>
        <taxon>Pseudomonadati</taxon>
        <taxon>Pseudomonadota</taxon>
        <taxon>Gammaproteobacteria</taxon>
        <taxon>Alteromonadales</taxon>
        <taxon>Alteromonadaceae</taxon>
        <taxon>Alteromonas/Salinimonas group</taxon>
        <taxon>Alteromonas</taxon>
    </lineage>
</organism>
<feature type="signal peptide" evidence="1">
    <location>
        <begin position="1"/>
        <end position="20"/>
    </location>
</feature>
<feature type="chain" id="PRO_5009214195" evidence="1">
    <location>
        <begin position="21"/>
        <end position="187"/>
    </location>
</feature>
<accession>A0A1E8FH69</accession>
<comment type="caution">
    <text evidence="2">The sequence shown here is derived from an EMBL/GenBank/DDBJ whole genome shotgun (WGS) entry which is preliminary data.</text>
</comment>
<keyword evidence="3" id="KW-1185">Reference proteome</keyword>
<dbReference type="Proteomes" id="UP000176037">
    <property type="component" value="Unassembled WGS sequence"/>
</dbReference>
<dbReference type="PROSITE" id="PS51257">
    <property type="entry name" value="PROKAR_LIPOPROTEIN"/>
    <property type="match status" value="1"/>
</dbReference>
<sequence>MKKYCLLGVVLTLIACQTTSYTFNGVSYSTPAAAIAASDSFNDQIVAAMTESKTPLSSSLKVVLPSPSLTKAKGFITSGPTPGETQLSYLEQIVYSGQHVVVEALRKHNLFKSVNEARSDTPHLSSTDNEDYLLWFQYNETDSAAGWYLKSAKTGNSVPVLFDNMDGGTDAMKSLIEGIEIAVKKLN</sequence>
<evidence type="ECO:0000256" key="1">
    <source>
        <dbReference type="SAM" id="SignalP"/>
    </source>
</evidence>
<dbReference type="EMBL" id="MJIC01000010">
    <property type="protein sequence ID" value="OFI35269.1"/>
    <property type="molecule type" value="Genomic_DNA"/>
</dbReference>
<dbReference type="AlphaFoldDB" id="A0A1E8FH69"/>